<gene>
    <name evidence="2" type="ORF">LPLAT_LOCUS1015</name>
</gene>
<dbReference type="Proteomes" id="UP001497644">
    <property type="component" value="Chromosome 1"/>
</dbReference>
<evidence type="ECO:0000313" key="2">
    <source>
        <dbReference type="EMBL" id="CAL1674326.1"/>
    </source>
</evidence>
<dbReference type="EMBL" id="OZ034824">
    <property type="protein sequence ID" value="CAL1674326.1"/>
    <property type="molecule type" value="Genomic_DNA"/>
</dbReference>
<protein>
    <submittedName>
        <fullName evidence="2">Uncharacterized protein</fullName>
    </submittedName>
</protein>
<dbReference type="AlphaFoldDB" id="A0AAV2N3X8"/>
<sequence>MCSIAHSPPLWAEIITGFISFNQATFSHSSSLQGQQYGRAEDVGKRGQPGHQGLHDSAIRESTRGFRRNDPLRSKRVISTMTAAEKGNEEGGIY</sequence>
<name>A0AAV2N3X8_9HYME</name>
<organism evidence="2 3">
    <name type="scientific">Lasius platythorax</name>
    <dbReference type="NCBI Taxonomy" id="488582"/>
    <lineage>
        <taxon>Eukaryota</taxon>
        <taxon>Metazoa</taxon>
        <taxon>Ecdysozoa</taxon>
        <taxon>Arthropoda</taxon>
        <taxon>Hexapoda</taxon>
        <taxon>Insecta</taxon>
        <taxon>Pterygota</taxon>
        <taxon>Neoptera</taxon>
        <taxon>Endopterygota</taxon>
        <taxon>Hymenoptera</taxon>
        <taxon>Apocrita</taxon>
        <taxon>Aculeata</taxon>
        <taxon>Formicoidea</taxon>
        <taxon>Formicidae</taxon>
        <taxon>Formicinae</taxon>
        <taxon>Lasius</taxon>
        <taxon>Lasius</taxon>
    </lineage>
</organism>
<accession>A0AAV2N3X8</accession>
<proteinExistence type="predicted"/>
<reference evidence="2 3" key="1">
    <citation type="submission" date="2024-04" db="EMBL/GenBank/DDBJ databases">
        <authorList>
            <consortium name="Molecular Ecology Group"/>
        </authorList>
    </citation>
    <scope>NUCLEOTIDE SEQUENCE [LARGE SCALE GENOMIC DNA]</scope>
</reference>
<evidence type="ECO:0000256" key="1">
    <source>
        <dbReference type="SAM" id="MobiDB-lite"/>
    </source>
</evidence>
<keyword evidence="3" id="KW-1185">Reference proteome</keyword>
<feature type="compositionally biased region" description="Basic and acidic residues" evidence="1">
    <location>
        <begin position="53"/>
        <end position="73"/>
    </location>
</feature>
<feature type="region of interest" description="Disordered" evidence="1">
    <location>
        <begin position="32"/>
        <end position="74"/>
    </location>
</feature>
<evidence type="ECO:0000313" key="3">
    <source>
        <dbReference type="Proteomes" id="UP001497644"/>
    </source>
</evidence>